<feature type="compositionally biased region" description="Low complexity" evidence="1">
    <location>
        <begin position="38"/>
        <end position="50"/>
    </location>
</feature>
<dbReference type="PANTHER" id="PTHR42923:SF17">
    <property type="entry name" value="AMINE OXIDASE DOMAIN-CONTAINING PROTEIN"/>
    <property type="match status" value="1"/>
</dbReference>
<dbReference type="GO" id="GO:0016491">
    <property type="term" value="F:oxidoreductase activity"/>
    <property type="evidence" value="ECO:0007669"/>
    <property type="project" value="TreeGrafter"/>
</dbReference>
<dbReference type="Proteomes" id="UP000002058">
    <property type="component" value="Unassembled WGS sequence"/>
</dbReference>
<dbReference type="VEuPathDB" id="FungiDB:UREG_05121"/>
<gene>
    <name evidence="2" type="ORF">UREG_05121</name>
</gene>
<accession>C4JRN2</accession>
<evidence type="ECO:0000313" key="3">
    <source>
        <dbReference type="Proteomes" id="UP000002058"/>
    </source>
</evidence>
<dbReference type="InParanoid" id="C4JRN2"/>
<dbReference type="Gene3D" id="3.50.50.60">
    <property type="entry name" value="FAD/NAD(P)-binding domain"/>
    <property type="match status" value="1"/>
</dbReference>
<dbReference type="RefSeq" id="XP_002584432.1">
    <property type="nucleotide sequence ID" value="XM_002584386.1"/>
</dbReference>
<organism evidence="2 3">
    <name type="scientific">Uncinocarpus reesii (strain UAMH 1704)</name>
    <dbReference type="NCBI Taxonomy" id="336963"/>
    <lineage>
        <taxon>Eukaryota</taxon>
        <taxon>Fungi</taxon>
        <taxon>Dikarya</taxon>
        <taxon>Ascomycota</taxon>
        <taxon>Pezizomycotina</taxon>
        <taxon>Eurotiomycetes</taxon>
        <taxon>Eurotiomycetidae</taxon>
        <taxon>Onygenales</taxon>
        <taxon>Onygenaceae</taxon>
        <taxon>Uncinocarpus</taxon>
    </lineage>
</organism>
<dbReference type="InterPro" id="IPR036188">
    <property type="entry name" value="FAD/NAD-bd_sf"/>
</dbReference>
<feature type="region of interest" description="Disordered" evidence="1">
    <location>
        <begin position="36"/>
        <end position="57"/>
    </location>
</feature>
<reference evidence="3" key="1">
    <citation type="journal article" date="2009" name="Genome Res.">
        <title>Comparative genomic analyses of the human fungal pathogens Coccidioides and their relatives.</title>
        <authorList>
            <person name="Sharpton T.J."/>
            <person name="Stajich J.E."/>
            <person name="Rounsley S.D."/>
            <person name="Gardner M.J."/>
            <person name="Wortman J.R."/>
            <person name="Jordar V.S."/>
            <person name="Maiti R."/>
            <person name="Kodira C.D."/>
            <person name="Neafsey D.E."/>
            <person name="Zeng Q."/>
            <person name="Hung C.-Y."/>
            <person name="McMahan C."/>
            <person name="Muszewska A."/>
            <person name="Grynberg M."/>
            <person name="Mandel M.A."/>
            <person name="Kellner E.M."/>
            <person name="Barker B.M."/>
            <person name="Galgiani J.N."/>
            <person name="Orbach M.J."/>
            <person name="Kirkland T.N."/>
            <person name="Cole G.T."/>
            <person name="Henn M.R."/>
            <person name="Birren B.W."/>
            <person name="Taylor J.W."/>
        </authorList>
    </citation>
    <scope>NUCLEOTIDE SEQUENCE [LARGE SCALE GENOMIC DNA]</scope>
    <source>
        <strain evidence="3">UAMH 1704</strain>
    </source>
</reference>
<dbReference type="GeneID" id="8439242"/>
<sequence length="426" mass="48368">MSQTTAPLPSRSLSEPLYISPLAQYLDRFNPKSPRTAVIESVPDPESSVSDDPKENSMKTEALSKRIAIIGGGISGIAAYWALRNTVHNVDLFEQTNDLGGLTQPIRAGTGLNTVHVNKGFINFFSGASPNLINFIRCLKISCIKTLCNFSVKKVNSNVYFDMSFNSVRAVASHLHDWLRLDAWRLYVDIWRFHYFCRDLLRRRAEGENHFQPLVGSRLAIRDTVGNYLNEHRYSRIFLENYLLPMAQVVWNVQSEQDLRDLPVQHFVNFFWSSGFLTWPQTAWIIKPDDKAERKIKKRIRTSFKNRKTIHLRSKITSVEVIRDKDSSKLSVTALGAGHLLYDYVIFAVPPEEALRLLSTGASQEERQILGAFETTKTDTWLHSDSSFVSTGKTSATRRVDIYYSAVLGLAMDCTRMAFEAPFGSQ</sequence>
<dbReference type="Pfam" id="PF13450">
    <property type="entry name" value="NAD_binding_8"/>
    <property type="match status" value="1"/>
</dbReference>
<dbReference type="eggNOG" id="ENOG502QSMW">
    <property type="taxonomic scope" value="Eukaryota"/>
</dbReference>
<dbReference type="InterPro" id="IPR050464">
    <property type="entry name" value="Zeta_carotene_desat/Oxidored"/>
</dbReference>
<name>C4JRN2_UNCRE</name>
<evidence type="ECO:0000256" key="1">
    <source>
        <dbReference type="SAM" id="MobiDB-lite"/>
    </source>
</evidence>
<dbReference type="AlphaFoldDB" id="C4JRN2"/>
<evidence type="ECO:0000313" key="2">
    <source>
        <dbReference type="EMBL" id="EEP80279.1"/>
    </source>
</evidence>
<dbReference type="KEGG" id="ure:UREG_05121"/>
<protein>
    <recommendedName>
        <fullName evidence="4">Amine oxidase domain-containing protein</fullName>
    </recommendedName>
</protein>
<dbReference type="OrthoDB" id="5977668at2759"/>
<proteinExistence type="predicted"/>
<dbReference type="PANTHER" id="PTHR42923">
    <property type="entry name" value="PROTOPORPHYRINOGEN OXIDASE"/>
    <property type="match status" value="1"/>
</dbReference>
<dbReference type="EMBL" id="CH476617">
    <property type="protein sequence ID" value="EEP80279.1"/>
    <property type="molecule type" value="Genomic_DNA"/>
</dbReference>
<dbReference type="SUPFAM" id="SSF51905">
    <property type="entry name" value="FAD/NAD(P)-binding domain"/>
    <property type="match status" value="1"/>
</dbReference>
<evidence type="ECO:0008006" key="4">
    <source>
        <dbReference type="Google" id="ProtNLM"/>
    </source>
</evidence>
<dbReference type="HOGENOM" id="CLU_644353_0_0_1"/>
<keyword evidence="3" id="KW-1185">Reference proteome</keyword>
<dbReference type="OMA" id="RWNENEC"/>